<reference evidence="9 10" key="1">
    <citation type="submission" date="2017-02" db="EMBL/GenBank/DDBJ databases">
        <authorList>
            <person name="Peterson S.W."/>
        </authorList>
    </citation>
    <scope>NUCLEOTIDE SEQUENCE [LARGE SCALE GENOMIC DNA]</scope>
    <source>
        <strain evidence="9">C6</strain>
    </source>
</reference>
<dbReference type="PANTHER" id="PTHR36838">
    <property type="entry name" value="AUXIN EFFLUX CARRIER FAMILY PROTEIN"/>
    <property type="match status" value="1"/>
</dbReference>
<evidence type="ECO:0000313" key="9">
    <source>
        <dbReference type="EMBL" id="SJX23297.1"/>
    </source>
</evidence>
<gene>
    <name evidence="9" type="ORF">ACNJC6_02956</name>
</gene>
<evidence type="ECO:0000256" key="2">
    <source>
        <dbReference type="ARBA" id="ARBA00010145"/>
    </source>
</evidence>
<comment type="subcellular location">
    <subcellularLocation>
        <location evidence="1">Cell membrane</location>
        <topology evidence="1">Multi-pass membrane protein</topology>
    </subcellularLocation>
</comment>
<evidence type="ECO:0000256" key="1">
    <source>
        <dbReference type="ARBA" id="ARBA00004651"/>
    </source>
</evidence>
<dbReference type="Gene3D" id="1.20.1530.20">
    <property type="match status" value="1"/>
</dbReference>
<evidence type="ECO:0000256" key="8">
    <source>
        <dbReference type="SAM" id="Phobius"/>
    </source>
</evidence>
<feature type="transmembrane region" description="Helical" evidence="8">
    <location>
        <begin position="227"/>
        <end position="255"/>
    </location>
</feature>
<feature type="transmembrane region" description="Helical" evidence="8">
    <location>
        <begin position="37"/>
        <end position="56"/>
    </location>
</feature>
<name>A0A1R7QGF5_ACIJO</name>
<dbReference type="InterPro" id="IPR004776">
    <property type="entry name" value="Mem_transp_PIN-like"/>
</dbReference>
<keyword evidence="7 8" id="KW-0472">Membrane</keyword>
<dbReference type="Proteomes" id="UP000196240">
    <property type="component" value="Unassembled WGS sequence"/>
</dbReference>
<evidence type="ECO:0000313" key="10">
    <source>
        <dbReference type="Proteomes" id="UP000196240"/>
    </source>
</evidence>
<dbReference type="Pfam" id="PF03547">
    <property type="entry name" value="Mem_trans"/>
    <property type="match status" value="1"/>
</dbReference>
<dbReference type="GO" id="GO:0055085">
    <property type="term" value="P:transmembrane transport"/>
    <property type="evidence" value="ECO:0007669"/>
    <property type="project" value="InterPro"/>
</dbReference>
<dbReference type="PANTHER" id="PTHR36838:SF4">
    <property type="entry name" value="AUXIN EFFLUX CARRIER FAMILY PROTEIN"/>
    <property type="match status" value="1"/>
</dbReference>
<keyword evidence="5 8" id="KW-0812">Transmembrane</keyword>
<feature type="transmembrane region" description="Helical" evidence="8">
    <location>
        <begin position="103"/>
        <end position="134"/>
    </location>
</feature>
<evidence type="ECO:0000256" key="3">
    <source>
        <dbReference type="ARBA" id="ARBA00022448"/>
    </source>
</evidence>
<evidence type="ECO:0000256" key="5">
    <source>
        <dbReference type="ARBA" id="ARBA00022692"/>
    </source>
</evidence>
<evidence type="ECO:0000256" key="4">
    <source>
        <dbReference type="ARBA" id="ARBA00022475"/>
    </source>
</evidence>
<organism evidence="9 10">
    <name type="scientific">Acinetobacter johnsonii</name>
    <dbReference type="NCBI Taxonomy" id="40214"/>
    <lineage>
        <taxon>Bacteria</taxon>
        <taxon>Pseudomonadati</taxon>
        <taxon>Pseudomonadota</taxon>
        <taxon>Gammaproteobacteria</taxon>
        <taxon>Moraxellales</taxon>
        <taxon>Moraxellaceae</taxon>
        <taxon>Acinetobacter</taxon>
    </lineage>
</organism>
<dbReference type="AlphaFoldDB" id="A0A1R7QGF5"/>
<sequence length="301" mass="33035">MQIIDALIPLVVLIAMGYVLKRYRFLTVEFWQGAERLNYWILFPVLLFSSLATVHFNVGQVLPALAVVFTVTLLMSVVLWVLKAVYGTPVAQFGVYLQSHIRFNTYIGLTSMALIFGAAGMQVFAMIIAFVIPLVNVLSVLGFSQGQGLSYKNIAWSVAKNPLILACLVGIIFNFSGMHLSESISQSLKLVAGMSLPLGLLCVGAALQFNALKYAGRALILNTFGRLILVPILAYVGCLLFGLAIFETMIVVVFFSLPTASAAYVLTKYFQGDSQLMAAIISLQTLCFGLTFPLWMWFLQT</sequence>
<feature type="transmembrane region" description="Helical" evidence="8">
    <location>
        <begin position="154"/>
        <end position="175"/>
    </location>
</feature>
<dbReference type="RefSeq" id="WP_087014340.1">
    <property type="nucleotide sequence ID" value="NZ_FUUY01000012.1"/>
</dbReference>
<dbReference type="GO" id="GO:0005886">
    <property type="term" value="C:plasma membrane"/>
    <property type="evidence" value="ECO:0007669"/>
    <property type="project" value="UniProtKB-SubCell"/>
</dbReference>
<keyword evidence="6 8" id="KW-1133">Transmembrane helix</keyword>
<dbReference type="EMBL" id="FUUY01000012">
    <property type="protein sequence ID" value="SJX23297.1"/>
    <property type="molecule type" value="Genomic_DNA"/>
</dbReference>
<feature type="transmembrane region" description="Helical" evidence="8">
    <location>
        <begin position="6"/>
        <end position="25"/>
    </location>
</feature>
<protein>
    <submittedName>
        <fullName evidence="9">Membrane transport protein</fullName>
    </submittedName>
</protein>
<dbReference type="InterPro" id="IPR038770">
    <property type="entry name" value="Na+/solute_symporter_sf"/>
</dbReference>
<comment type="similarity">
    <text evidence="2">Belongs to the auxin efflux carrier (TC 2.A.69) family.</text>
</comment>
<feature type="transmembrane region" description="Helical" evidence="8">
    <location>
        <begin position="187"/>
        <end position="207"/>
    </location>
</feature>
<keyword evidence="3" id="KW-0813">Transport</keyword>
<evidence type="ECO:0000256" key="6">
    <source>
        <dbReference type="ARBA" id="ARBA00022989"/>
    </source>
</evidence>
<accession>A0A1R7QGF5</accession>
<evidence type="ECO:0000256" key="7">
    <source>
        <dbReference type="ARBA" id="ARBA00023136"/>
    </source>
</evidence>
<feature type="transmembrane region" description="Helical" evidence="8">
    <location>
        <begin position="276"/>
        <end position="298"/>
    </location>
</feature>
<feature type="transmembrane region" description="Helical" evidence="8">
    <location>
        <begin position="62"/>
        <end position="82"/>
    </location>
</feature>
<keyword evidence="4" id="KW-1003">Cell membrane</keyword>
<proteinExistence type="inferred from homology"/>